<keyword evidence="5" id="KW-0676">Redox-active center</keyword>
<evidence type="ECO:0000259" key="6">
    <source>
        <dbReference type="PROSITE" id="PS51352"/>
    </source>
</evidence>
<accession>A0A3P5X200</accession>
<comment type="subcellular location">
    <subcellularLocation>
        <location evidence="1">Cell envelope</location>
    </subcellularLocation>
</comment>
<dbReference type="GO" id="GO:0016209">
    <property type="term" value="F:antioxidant activity"/>
    <property type="evidence" value="ECO:0007669"/>
    <property type="project" value="InterPro"/>
</dbReference>
<dbReference type="Pfam" id="PF00578">
    <property type="entry name" value="AhpC-TSA"/>
    <property type="match status" value="1"/>
</dbReference>
<dbReference type="EMBL" id="UXAV01000042">
    <property type="protein sequence ID" value="VDC29328.1"/>
    <property type="molecule type" value="Genomic_DNA"/>
</dbReference>
<keyword evidence="3" id="KW-0812">Transmembrane</keyword>
<dbReference type="GO" id="GO:0017004">
    <property type="term" value="P:cytochrome complex assembly"/>
    <property type="evidence" value="ECO:0007669"/>
    <property type="project" value="UniProtKB-KW"/>
</dbReference>
<organism evidence="7 8">
    <name type="scientific">Filibacter tadaridae</name>
    <dbReference type="NCBI Taxonomy" id="2483811"/>
    <lineage>
        <taxon>Bacteria</taxon>
        <taxon>Bacillati</taxon>
        <taxon>Bacillota</taxon>
        <taxon>Bacilli</taxon>
        <taxon>Bacillales</taxon>
        <taxon>Caryophanaceae</taxon>
        <taxon>Filibacter</taxon>
    </lineage>
</organism>
<dbReference type="InterPro" id="IPR000866">
    <property type="entry name" value="AhpC/TSA"/>
</dbReference>
<dbReference type="InterPro" id="IPR013766">
    <property type="entry name" value="Thioredoxin_domain"/>
</dbReference>
<dbReference type="PANTHER" id="PTHR42852:SF6">
    <property type="entry name" value="THIOL:DISULFIDE INTERCHANGE PROTEIN DSBE"/>
    <property type="match status" value="1"/>
</dbReference>
<evidence type="ECO:0000256" key="5">
    <source>
        <dbReference type="ARBA" id="ARBA00023284"/>
    </source>
</evidence>
<proteinExistence type="predicted"/>
<dbReference type="RefSeq" id="WP_124070697.1">
    <property type="nucleotide sequence ID" value="NZ_CBCRXF010000001.1"/>
</dbReference>
<dbReference type="CDD" id="cd02966">
    <property type="entry name" value="TlpA_like_family"/>
    <property type="match status" value="1"/>
</dbReference>
<evidence type="ECO:0000313" key="8">
    <source>
        <dbReference type="Proteomes" id="UP000270468"/>
    </source>
</evidence>
<dbReference type="InterPro" id="IPR036249">
    <property type="entry name" value="Thioredoxin-like_sf"/>
</dbReference>
<feature type="domain" description="Thioredoxin" evidence="6">
    <location>
        <begin position="38"/>
        <end position="176"/>
    </location>
</feature>
<dbReference type="PROSITE" id="PS00194">
    <property type="entry name" value="THIOREDOXIN_1"/>
    <property type="match status" value="1"/>
</dbReference>
<dbReference type="InterPro" id="IPR017937">
    <property type="entry name" value="Thioredoxin_CS"/>
</dbReference>
<evidence type="ECO:0000313" key="7">
    <source>
        <dbReference type="EMBL" id="VDC29328.1"/>
    </source>
</evidence>
<name>A0A3P5X200_9BACL</name>
<evidence type="ECO:0000256" key="3">
    <source>
        <dbReference type="ARBA" id="ARBA00022968"/>
    </source>
</evidence>
<protein>
    <submittedName>
        <fullName evidence="7">Thiol-disulfide oxidoreductase ResA</fullName>
    </submittedName>
</protein>
<dbReference type="PROSITE" id="PS51352">
    <property type="entry name" value="THIOREDOXIN_2"/>
    <property type="match status" value="1"/>
</dbReference>
<dbReference type="Gene3D" id="3.40.30.10">
    <property type="entry name" value="Glutaredoxin"/>
    <property type="match status" value="1"/>
</dbReference>
<gene>
    <name evidence="7" type="primary">resA_2</name>
    <name evidence="7" type="ORF">FILTAD_02055</name>
</gene>
<reference evidence="7 8" key="1">
    <citation type="submission" date="2018-11" db="EMBL/GenBank/DDBJ databases">
        <authorList>
            <person name="Criscuolo A."/>
        </authorList>
    </citation>
    <scope>NUCLEOTIDE SEQUENCE [LARGE SCALE GENOMIC DNA]</scope>
    <source>
        <strain evidence="7">ATB-66</strain>
    </source>
</reference>
<evidence type="ECO:0000256" key="1">
    <source>
        <dbReference type="ARBA" id="ARBA00004196"/>
    </source>
</evidence>
<dbReference type="Proteomes" id="UP000270468">
    <property type="component" value="Unassembled WGS sequence"/>
</dbReference>
<dbReference type="AlphaFoldDB" id="A0A3P5X200"/>
<dbReference type="OrthoDB" id="25753at2"/>
<dbReference type="PANTHER" id="PTHR42852">
    <property type="entry name" value="THIOL:DISULFIDE INTERCHANGE PROTEIN DSBE"/>
    <property type="match status" value="1"/>
</dbReference>
<keyword evidence="3" id="KW-0735">Signal-anchor</keyword>
<keyword evidence="4" id="KW-1015">Disulfide bond</keyword>
<dbReference type="InterPro" id="IPR050553">
    <property type="entry name" value="Thioredoxin_ResA/DsbE_sf"/>
</dbReference>
<dbReference type="GO" id="GO:0016491">
    <property type="term" value="F:oxidoreductase activity"/>
    <property type="evidence" value="ECO:0007669"/>
    <property type="project" value="InterPro"/>
</dbReference>
<dbReference type="NCBIfam" id="NF002854">
    <property type="entry name" value="PRK03147.1"/>
    <property type="match status" value="1"/>
</dbReference>
<keyword evidence="2" id="KW-0201">Cytochrome c-type biogenesis</keyword>
<dbReference type="GO" id="GO:0030313">
    <property type="term" value="C:cell envelope"/>
    <property type="evidence" value="ECO:0007669"/>
    <property type="project" value="UniProtKB-SubCell"/>
</dbReference>
<evidence type="ECO:0000256" key="2">
    <source>
        <dbReference type="ARBA" id="ARBA00022748"/>
    </source>
</evidence>
<evidence type="ECO:0000256" key="4">
    <source>
        <dbReference type="ARBA" id="ARBA00023157"/>
    </source>
</evidence>
<sequence length="177" mass="20233">MASKSKKKKRLVIRTVVLLLLVSAVVYTIAFKDKVDVLAVGDMAPDFELTDLDGNKHRLSDYKGEGVFLNFWGTWCGPCKREMPFMESQYKAFEKKGVHILAVNIKGSDLKVEAFRDNYKLTFPIAIDKTESVKEVYNIIPLPTTFLINKEGRIEQIITREMSEDEIKSHMESIQPD</sequence>
<dbReference type="SUPFAM" id="SSF52833">
    <property type="entry name" value="Thioredoxin-like"/>
    <property type="match status" value="1"/>
</dbReference>
<keyword evidence="8" id="KW-1185">Reference proteome</keyword>